<reference evidence="4 5" key="1">
    <citation type="submission" date="2018-06" db="EMBL/GenBank/DDBJ databases">
        <title>Lujinxingia sediminis gen. nov. sp. nov., a new facultative anaerobic member of the class Deltaproteobacteria, and proposal of Lujinxingaceae fam. nov.</title>
        <authorList>
            <person name="Guo L.-Y."/>
            <person name="Li C.-M."/>
            <person name="Wang S."/>
            <person name="Du Z.-J."/>
        </authorList>
    </citation>
    <scope>NUCLEOTIDE SEQUENCE [LARGE SCALE GENOMIC DNA]</scope>
    <source>
        <strain evidence="4 5">FA350</strain>
    </source>
</reference>
<proteinExistence type="predicted"/>
<feature type="region of interest" description="Disordered" evidence="3">
    <location>
        <begin position="376"/>
        <end position="430"/>
    </location>
</feature>
<dbReference type="InterPro" id="IPR019734">
    <property type="entry name" value="TPR_rpt"/>
</dbReference>
<dbReference type="Gene3D" id="1.25.40.10">
    <property type="entry name" value="Tetratricopeptide repeat domain"/>
    <property type="match status" value="2"/>
</dbReference>
<keyword evidence="2" id="KW-0802">TPR repeat</keyword>
<protein>
    <submittedName>
        <fullName evidence="4">Uncharacterized protein</fullName>
    </submittedName>
</protein>
<dbReference type="PANTHER" id="PTHR44858">
    <property type="entry name" value="TETRATRICOPEPTIDE REPEAT PROTEIN 6"/>
    <property type="match status" value="1"/>
</dbReference>
<evidence type="ECO:0000313" key="4">
    <source>
        <dbReference type="EMBL" id="AWV88150.1"/>
    </source>
</evidence>
<dbReference type="RefSeq" id="WP_111331639.1">
    <property type="nucleotide sequence ID" value="NZ_CP030032.1"/>
</dbReference>
<dbReference type="OrthoDB" id="5487756at2"/>
<dbReference type="KEGG" id="bsed:DN745_01885"/>
<feature type="compositionally biased region" description="Pro residues" evidence="3">
    <location>
        <begin position="386"/>
        <end position="398"/>
    </location>
</feature>
<keyword evidence="5" id="KW-1185">Reference proteome</keyword>
<organism evidence="4 5">
    <name type="scientific">Bradymonas sediminis</name>
    <dbReference type="NCBI Taxonomy" id="1548548"/>
    <lineage>
        <taxon>Bacteria</taxon>
        <taxon>Deltaproteobacteria</taxon>
        <taxon>Bradymonadales</taxon>
        <taxon>Bradymonadaceae</taxon>
        <taxon>Bradymonas</taxon>
    </lineage>
</organism>
<dbReference type="EMBL" id="CP030032">
    <property type="protein sequence ID" value="AWV88150.1"/>
    <property type="molecule type" value="Genomic_DNA"/>
</dbReference>
<evidence type="ECO:0000256" key="3">
    <source>
        <dbReference type="SAM" id="MobiDB-lite"/>
    </source>
</evidence>
<dbReference type="InterPro" id="IPR050498">
    <property type="entry name" value="Ycf3"/>
</dbReference>
<keyword evidence="1" id="KW-0677">Repeat</keyword>
<gene>
    <name evidence="4" type="ORF">DN745_01885</name>
</gene>
<dbReference type="PANTHER" id="PTHR44858:SF1">
    <property type="entry name" value="UDP-N-ACETYLGLUCOSAMINE--PEPTIDE N-ACETYLGLUCOSAMINYLTRANSFERASE SPINDLY-RELATED"/>
    <property type="match status" value="1"/>
</dbReference>
<feature type="region of interest" description="Disordered" evidence="3">
    <location>
        <begin position="500"/>
        <end position="524"/>
    </location>
</feature>
<dbReference type="Proteomes" id="UP000249799">
    <property type="component" value="Chromosome"/>
</dbReference>
<dbReference type="SMART" id="SM00028">
    <property type="entry name" value="TPR"/>
    <property type="match status" value="5"/>
</dbReference>
<dbReference type="SUPFAM" id="SSF48452">
    <property type="entry name" value="TPR-like"/>
    <property type="match status" value="2"/>
</dbReference>
<evidence type="ECO:0000256" key="2">
    <source>
        <dbReference type="ARBA" id="ARBA00022803"/>
    </source>
</evidence>
<dbReference type="PROSITE" id="PS50005">
    <property type="entry name" value="TPR"/>
    <property type="match status" value="1"/>
</dbReference>
<accession>A0A2Z4FGX6</accession>
<dbReference type="InterPro" id="IPR011990">
    <property type="entry name" value="TPR-like_helical_dom_sf"/>
</dbReference>
<name>A0A2Z4FGX6_9DELT</name>
<evidence type="ECO:0000313" key="5">
    <source>
        <dbReference type="Proteomes" id="UP000249799"/>
    </source>
</evidence>
<dbReference type="AlphaFoldDB" id="A0A2Z4FGX6"/>
<feature type="region of interest" description="Disordered" evidence="3">
    <location>
        <begin position="1"/>
        <end position="21"/>
    </location>
</feature>
<sequence length="524" mass="58185">MSGFDPSSIAQSQDVDLSERSRKKLHAICKRLEDLGLEDNSEEAFDYFEATLSELETSSDERGARESKLLRGALYFVYAEQHLEYGEFDEAGEYIDQALEAGWRTREAFDVAGWLHYTDERPAVARDFFNSALARDPDFISSLKGRALALVDLEAVDHARSDLTHAINLNSNDPELYALRSDIFVHMQQLEQAERDIRQARERDEDPEYALQYARILLVQGRNEKAEELVNEALETDQGLEALLLRSHLHLRKGRLGPARTDAIRASNIYSDDAFAFVQLAHIQLAAKKASQALKAAERAVQLDPSLSDAYLVRGAARYFSDMEEESHKDFDRAQQAPAELPFFLLGPCYELLGTPGFEGVLDEISAQYTRVNVPIEAQKPKPRPKPAPGATPSPKPKAAPSSARKQPASAPGAGPTMPPGMGDFDPMTLLGQVFDDSGKIKKRFKPFLKMAMKNAPSILKKMPPGMIPNVDGLDAEALESIDFSQMSTEQIEEQMREFYEKMQSGEDPFGGNSAGNKPPGKAD</sequence>
<feature type="compositionally biased region" description="Low complexity" evidence="3">
    <location>
        <begin position="399"/>
        <end position="423"/>
    </location>
</feature>
<evidence type="ECO:0000256" key="1">
    <source>
        <dbReference type="ARBA" id="ARBA00022737"/>
    </source>
</evidence>